<gene>
    <name evidence="2" type="ORF">LZC95_32345</name>
</gene>
<dbReference type="RefSeq" id="WP_394841754.1">
    <property type="nucleotide sequence ID" value="NZ_CP089982.1"/>
</dbReference>
<evidence type="ECO:0000313" key="3">
    <source>
        <dbReference type="Proteomes" id="UP001379533"/>
    </source>
</evidence>
<dbReference type="Proteomes" id="UP001379533">
    <property type="component" value="Chromosome"/>
</dbReference>
<evidence type="ECO:0000313" key="2">
    <source>
        <dbReference type="EMBL" id="WXA91133.1"/>
    </source>
</evidence>
<sequence length="446" mass="49260">MSSTENAFHGVEALRATPPPWLEHLGTDALGAQLGIVAVPSAEWTPAESSKANARTLEFDHLTAANASGRAGKVLVARGPSTTWRALGVEVDVHWYADAHDPDRIWCALADFYPAWLWVAAEPTPEGLAEVLSSTFPKPALRMVDFTRRERGFVGFLEEVSLPNVYSGKMVEFNGHDLDRYYTMVHYVEKQSWGSHHSDDPLRDTIVKPVSPMAMSAASRNGMHKQQRLGRVPSMTWRTLHSRSYVSFEIHMQNIVCVRLSYVPAPASHQAVVARCNVELGFNLPADVPLDVLGSLTGIPFNGERDIIENITAPEHPGQLATGLRICAALWEGDLAKTMRLCEYAAHPESTVRRAVASIARYYNMTFLLHRVALSSDESAELRHAIDNALEQNGQGPDATNVFRDTFGDEPMFVGDNGQLHDGFWPDGDDDVEDEEEAEDEAEAES</sequence>
<feature type="compositionally biased region" description="Acidic residues" evidence="1">
    <location>
        <begin position="427"/>
        <end position="446"/>
    </location>
</feature>
<reference evidence="2 3" key="1">
    <citation type="submission" date="2021-12" db="EMBL/GenBank/DDBJ databases">
        <title>Discovery of the Pendulisporaceae a myxobacterial family with distinct sporulation behavior and unique specialized metabolism.</title>
        <authorList>
            <person name="Garcia R."/>
            <person name="Popoff A."/>
            <person name="Bader C.D."/>
            <person name="Loehr J."/>
            <person name="Walesch S."/>
            <person name="Walt C."/>
            <person name="Boldt J."/>
            <person name="Bunk B."/>
            <person name="Haeckl F.J.F.P.J."/>
            <person name="Gunesch A.P."/>
            <person name="Birkelbach J."/>
            <person name="Nuebel U."/>
            <person name="Pietschmann T."/>
            <person name="Bach T."/>
            <person name="Mueller R."/>
        </authorList>
    </citation>
    <scope>NUCLEOTIDE SEQUENCE [LARGE SCALE GENOMIC DNA]</scope>
    <source>
        <strain evidence="2 3">MSr12523</strain>
    </source>
</reference>
<keyword evidence="3" id="KW-1185">Reference proteome</keyword>
<organism evidence="2 3">
    <name type="scientific">Pendulispora brunnea</name>
    <dbReference type="NCBI Taxonomy" id="2905690"/>
    <lineage>
        <taxon>Bacteria</taxon>
        <taxon>Pseudomonadati</taxon>
        <taxon>Myxococcota</taxon>
        <taxon>Myxococcia</taxon>
        <taxon>Myxococcales</taxon>
        <taxon>Sorangiineae</taxon>
        <taxon>Pendulisporaceae</taxon>
        <taxon>Pendulispora</taxon>
    </lineage>
</organism>
<dbReference type="EMBL" id="CP089982">
    <property type="protein sequence ID" value="WXA91133.1"/>
    <property type="molecule type" value="Genomic_DNA"/>
</dbReference>
<name>A0ABZ2K192_9BACT</name>
<proteinExistence type="predicted"/>
<accession>A0ABZ2K192</accession>
<protein>
    <submittedName>
        <fullName evidence="2">Uncharacterized protein</fullName>
    </submittedName>
</protein>
<evidence type="ECO:0000256" key="1">
    <source>
        <dbReference type="SAM" id="MobiDB-lite"/>
    </source>
</evidence>
<feature type="region of interest" description="Disordered" evidence="1">
    <location>
        <begin position="415"/>
        <end position="446"/>
    </location>
</feature>